<dbReference type="PROSITE" id="PS51059">
    <property type="entry name" value="PARP_CATALYTIC"/>
    <property type="match status" value="1"/>
</dbReference>
<dbReference type="Pfam" id="PF00644">
    <property type="entry name" value="PARP"/>
    <property type="match status" value="1"/>
</dbReference>
<feature type="region of interest" description="Disordered" evidence="21">
    <location>
        <begin position="212"/>
        <end position="260"/>
    </location>
</feature>
<dbReference type="GO" id="GO:0070212">
    <property type="term" value="P:protein poly-ADP-ribosylation"/>
    <property type="evidence" value="ECO:0007669"/>
    <property type="project" value="TreeGrafter"/>
</dbReference>
<evidence type="ECO:0000256" key="2">
    <source>
        <dbReference type="ARBA" id="ARBA00004286"/>
    </source>
</evidence>
<proteinExistence type="inferred from homology"/>
<evidence type="ECO:0000256" key="17">
    <source>
        <dbReference type="ARBA" id="ARBA00024347"/>
    </source>
</evidence>
<dbReference type="InterPro" id="IPR036616">
    <property type="entry name" value="Poly(ADP-ribose)pol_reg_dom_sf"/>
</dbReference>
<dbReference type="SMART" id="SM00678">
    <property type="entry name" value="WWE"/>
    <property type="match status" value="2"/>
</dbReference>
<dbReference type="InterPro" id="IPR050800">
    <property type="entry name" value="ARTD/PARP"/>
</dbReference>
<evidence type="ECO:0000256" key="4">
    <source>
        <dbReference type="ARBA" id="ARBA00022454"/>
    </source>
</evidence>
<dbReference type="Pfam" id="PF02877">
    <property type="entry name" value="PARP_reg"/>
    <property type="match status" value="1"/>
</dbReference>
<evidence type="ECO:0000256" key="1">
    <source>
        <dbReference type="ARBA" id="ARBA00004123"/>
    </source>
</evidence>
<dbReference type="Gene3D" id="2.20.140.10">
    <property type="entry name" value="WGR domain"/>
    <property type="match status" value="1"/>
</dbReference>
<dbReference type="PROSITE" id="PS51060">
    <property type="entry name" value="PARP_ALPHA_HD"/>
    <property type="match status" value="1"/>
</dbReference>
<gene>
    <name evidence="27" type="primary">LOC115475565</name>
</gene>
<feature type="region of interest" description="Disordered" evidence="21">
    <location>
        <begin position="1"/>
        <end position="55"/>
    </location>
</feature>
<dbReference type="PANTHER" id="PTHR10459:SF60">
    <property type="entry name" value="POLY [ADP-RIBOSE] POLYMERASE 2"/>
    <property type="match status" value="1"/>
</dbReference>
<evidence type="ECO:0000256" key="3">
    <source>
        <dbReference type="ARBA" id="ARBA00004906"/>
    </source>
</evidence>
<dbReference type="CDD" id="cd01437">
    <property type="entry name" value="parp_like"/>
    <property type="match status" value="1"/>
</dbReference>
<dbReference type="SUPFAM" id="SSF117839">
    <property type="entry name" value="WWE domain"/>
    <property type="match status" value="2"/>
</dbReference>
<dbReference type="KEGG" id="muo:115475565"/>
<evidence type="ECO:0000259" key="25">
    <source>
        <dbReference type="PROSITE" id="PS51977"/>
    </source>
</evidence>
<dbReference type="FunCoup" id="A0A6P7YVF0">
    <property type="interactions" value="2778"/>
</dbReference>
<keyword evidence="10" id="KW-0227">DNA damage</keyword>
<evidence type="ECO:0000256" key="11">
    <source>
        <dbReference type="ARBA" id="ARBA00022765"/>
    </source>
</evidence>
<dbReference type="InterPro" id="IPR018123">
    <property type="entry name" value="WWE-dom_subgr"/>
</dbReference>
<dbReference type="UniPathway" id="UPA00143"/>
<keyword evidence="9" id="KW-0548">Nucleotidyltransferase</keyword>
<dbReference type="GO" id="GO:0016779">
    <property type="term" value="F:nucleotidyltransferase activity"/>
    <property type="evidence" value="ECO:0007669"/>
    <property type="project" value="UniProtKB-KW"/>
</dbReference>
<dbReference type="Gene3D" id="3.90.228.10">
    <property type="match status" value="1"/>
</dbReference>
<name>A0A6P7YVF0_9AMPH</name>
<dbReference type="AlphaFoldDB" id="A0A6P7YVF0"/>
<dbReference type="RefSeq" id="XP_030067245.1">
    <property type="nucleotide sequence ID" value="XM_030211385.1"/>
</dbReference>
<dbReference type="FunFam" id="1.20.142.10:FF:000003">
    <property type="entry name" value="Poly [ADP-ribose] polymerase"/>
    <property type="match status" value="1"/>
</dbReference>
<keyword evidence="14" id="KW-0238">DNA-binding</keyword>
<evidence type="ECO:0000256" key="15">
    <source>
        <dbReference type="ARBA" id="ARBA00023204"/>
    </source>
</evidence>
<dbReference type="GO" id="GO:1990404">
    <property type="term" value="F:NAD+-protein mono-ADP-ribosyltransferase activity"/>
    <property type="evidence" value="ECO:0007669"/>
    <property type="project" value="TreeGrafter"/>
</dbReference>
<dbReference type="FunFam" id="3.90.228.10:FF:000002">
    <property type="entry name" value="Poly [ADP-ribose] polymerase"/>
    <property type="match status" value="1"/>
</dbReference>
<dbReference type="InterPro" id="IPR004170">
    <property type="entry name" value="WWE_dom"/>
</dbReference>
<dbReference type="EC" id="2.4.2.-" evidence="20"/>
<accession>A0A6P7YVF0</accession>
<protein>
    <recommendedName>
        <fullName evidence="20">Poly [ADP-ribose] polymerase</fullName>
        <shortName evidence="20">PARP</shortName>
        <ecNumber evidence="20">2.4.2.-</ecNumber>
    </recommendedName>
</protein>
<keyword evidence="4" id="KW-0158">Chromosome</keyword>
<evidence type="ECO:0000256" key="21">
    <source>
        <dbReference type="SAM" id="MobiDB-lite"/>
    </source>
</evidence>
<evidence type="ECO:0000256" key="9">
    <source>
        <dbReference type="ARBA" id="ARBA00022695"/>
    </source>
</evidence>
<evidence type="ECO:0000313" key="26">
    <source>
        <dbReference type="Proteomes" id="UP000515156"/>
    </source>
</evidence>
<keyword evidence="16" id="KW-0539">Nucleus</keyword>
<dbReference type="FunFam" id="2.20.140.10:FF:000001">
    <property type="entry name" value="Poly [ADP-ribose] polymerase"/>
    <property type="match status" value="1"/>
</dbReference>
<keyword evidence="8 20" id="KW-0808">Transferase</keyword>
<dbReference type="GO" id="GO:0005654">
    <property type="term" value="C:nucleoplasm"/>
    <property type="evidence" value="ECO:0007669"/>
    <property type="project" value="UniProtKB-ARBA"/>
</dbReference>
<reference evidence="27" key="1">
    <citation type="submission" date="2025-08" db="UniProtKB">
        <authorList>
            <consortium name="RefSeq"/>
        </authorList>
    </citation>
    <scope>IDENTIFICATION</scope>
</reference>
<dbReference type="OrthoDB" id="429950at2759"/>
<dbReference type="SMART" id="SM00773">
    <property type="entry name" value="WGR"/>
    <property type="match status" value="1"/>
</dbReference>
<dbReference type="PANTHER" id="PTHR10459">
    <property type="entry name" value="DNA LIGASE"/>
    <property type="match status" value="1"/>
</dbReference>
<evidence type="ECO:0000256" key="10">
    <source>
        <dbReference type="ARBA" id="ARBA00022763"/>
    </source>
</evidence>
<evidence type="ECO:0000256" key="19">
    <source>
        <dbReference type="ARBA" id="ARBA00064631"/>
    </source>
</evidence>
<comment type="subunit">
    <text evidence="19">Component of a base excision repair (BER) complex, containing at least XRCC1, PARP1, POLB and LRIG3. Homo- and heterodimer with PARP1. Interacts (via the PARP catalytic domain) with HPF1. Interacts with core nucleosomes.</text>
</comment>
<organism evidence="26 27">
    <name type="scientific">Microcaecilia unicolor</name>
    <dbReference type="NCBI Taxonomy" id="1415580"/>
    <lineage>
        <taxon>Eukaryota</taxon>
        <taxon>Metazoa</taxon>
        <taxon>Chordata</taxon>
        <taxon>Craniata</taxon>
        <taxon>Vertebrata</taxon>
        <taxon>Euteleostomi</taxon>
        <taxon>Amphibia</taxon>
        <taxon>Gymnophiona</taxon>
        <taxon>Siphonopidae</taxon>
        <taxon>Microcaecilia</taxon>
    </lineage>
</organism>
<comment type="subcellular location">
    <subcellularLocation>
        <location evidence="2">Chromosome</location>
    </subcellularLocation>
    <subcellularLocation>
        <location evidence="1">Nucleus</location>
    </subcellularLocation>
</comment>
<evidence type="ECO:0000256" key="7">
    <source>
        <dbReference type="ARBA" id="ARBA00022676"/>
    </source>
</evidence>
<keyword evidence="6" id="KW-0597">Phosphoprotein</keyword>
<sequence length="767" mass="87153">MAAARGTKRRLSDTDEAQAEPGNSTDARRKRKSTQCNQEQEKESEKEESDSQTAPELEFRWEWEGDDVWNAYSQEVNAELNEAFRSGKCTITVTPTDNDKFHLDLKKMVQQNTKTGAERRIRAAVRDQESYFVWHWEGDDGSWIPYSATTCLALEVARCANEKSISSSFGKTSYTLDLAKMVQINDNSRYKRKMKRKKSAVVVLDVNLQPNSTSSTSDLLTEGLSSTRRTHRGRKRQSGNSQTAAVAEDKDTGGDDISMQANTDKESVKTLLLKGKAPVDPECSAKLGKAHVFCEGDDIYDVMLNQTNLQFNNNKYYLIQLLEDDLQRSFNVWMRWGRVGKVGQKSLVPCGGDLEKAKEIFQKKFFDKTKNSWTERERFEKVTGKYDILKMEYKKNTQDDENKVEIDTAKVPKLESKLDPRVQSLIELICNIQAIEEVIIEMKYDTKKAPLGKLTEEQIKAGYQSLKKIEDCIKKQQTGKALVEACNEFYTRIPHDFGLRTPSLIRTKEDLKDKIQLLEALSDIEIAVKLVKSELSNPDHPLDQNYQKLGCSLQPLDHSSSEFKVIDRYLQSTHAALHNDYTMTLLDVFEMEKKGEKTVFRQELANRLLLWHGSRLSNWVGILSRGLRVAPPEAPVTGYMFGKGIYFADMSSKSANYCFASRQKDVGLLLLSEVALGDINEKLEADYEADTKLNGKHSTKGLGRVAPDFSNSVTLNGAIVPLGPAKETGVLNPDGYTLNYNEYIVYDPHQVYMKYLLKIQFNFKQLW</sequence>
<evidence type="ECO:0000256" key="16">
    <source>
        <dbReference type="ARBA" id="ARBA00023242"/>
    </source>
</evidence>
<evidence type="ECO:0000256" key="14">
    <source>
        <dbReference type="ARBA" id="ARBA00023125"/>
    </source>
</evidence>
<keyword evidence="7 20" id="KW-0328">Glycosyltransferase</keyword>
<evidence type="ECO:0000259" key="24">
    <source>
        <dbReference type="PROSITE" id="PS51060"/>
    </source>
</evidence>
<dbReference type="PROSITE" id="PS50918">
    <property type="entry name" value="WWE"/>
    <property type="match status" value="1"/>
</dbReference>
<evidence type="ECO:0000256" key="13">
    <source>
        <dbReference type="ARBA" id="ARBA00023027"/>
    </source>
</evidence>
<feature type="compositionally biased region" description="Basic residues" evidence="21">
    <location>
        <begin position="228"/>
        <end position="237"/>
    </location>
</feature>
<dbReference type="InterPro" id="IPR008893">
    <property type="entry name" value="WGR_domain"/>
</dbReference>
<comment type="catalytic activity">
    <reaction evidence="18">
        <text>NAD(+) + (ADP-D-ribosyl)n-acceptor = nicotinamide + (ADP-D-ribosyl)n+1-acceptor + H(+).</text>
        <dbReference type="EC" id="2.4.2.30"/>
    </reaction>
</comment>
<dbReference type="InterPro" id="IPR004102">
    <property type="entry name" value="Poly(ADP-ribose)pol_reg_dom"/>
</dbReference>
<evidence type="ECO:0000256" key="6">
    <source>
        <dbReference type="ARBA" id="ARBA00022553"/>
    </source>
</evidence>
<dbReference type="GO" id="GO:0006302">
    <property type="term" value="P:double-strand break repair"/>
    <property type="evidence" value="ECO:0007669"/>
    <property type="project" value="TreeGrafter"/>
</dbReference>
<dbReference type="InterPro" id="IPR012317">
    <property type="entry name" value="Poly(ADP-ribose)pol_cat_dom"/>
</dbReference>
<evidence type="ECO:0000259" key="22">
    <source>
        <dbReference type="PROSITE" id="PS50918"/>
    </source>
</evidence>
<dbReference type="SUPFAM" id="SSF142921">
    <property type="entry name" value="WGR domain-like"/>
    <property type="match status" value="1"/>
</dbReference>
<dbReference type="Pfam" id="PF02825">
    <property type="entry name" value="WWE"/>
    <property type="match status" value="2"/>
</dbReference>
<feature type="compositionally biased region" description="Polar residues" evidence="21">
    <location>
        <begin position="212"/>
        <end position="227"/>
    </location>
</feature>
<dbReference type="InParanoid" id="A0A6P7YVF0"/>
<feature type="domain" description="PARP catalytic" evidence="23">
    <location>
        <begin position="540"/>
        <end position="767"/>
    </location>
</feature>
<evidence type="ECO:0000313" key="27">
    <source>
        <dbReference type="RefSeq" id="XP_030067245.1"/>
    </source>
</evidence>
<dbReference type="InterPro" id="IPR037197">
    <property type="entry name" value="WWE_dom_sf"/>
</dbReference>
<dbReference type="SUPFAM" id="SSF56399">
    <property type="entry name" value="ADP-ribosylation"/>
    <property type="match status" value="1"/>
</dbReference>
<dbReference type="GO" id="GO:0008270">
    <property type="term" value="F:zinc ion binding"/>
    <property type="evidence" value="ECO:0007669"/>
    <property type="project" value="InterPro"/>
</dbReference>
<evidence type="ECO:0000256" key="18">
    <source>
        <dbReference type="ARBA" id="ARBA00033987"/>
    </source>
</evidence>
<evidence type="ECO:0000256" key="20">
    <source>
        <dbReference type="RuleBase" id="RU362114"/>
    </source>
</evidence>
<dbReference type="PROSITE" id="PS51977">
    <property type="entry name" value="WGR"/>
    <property type="match status" value="1"/>
</dbReference>
<dbReference type="GO" id="GO:0005694">
    <property type="term" value="C:chromosome"/>
    <property type="evidence" value="ECO:0007669"/>
    <property type="project" value="UniProtKB-SubCell"/>
</dbReference>
<comment type="pathway">
    <text evidence="3">Protein modification; protein ubiquitination.</text>
</comment>
<evidence type="ECO:0000259" key="23">
    <source>
        <dbReference type="PROSITE" id="PS51059"/>
    </source>
</evidence>
<comment type="similarity">
    <text evidence="17">Belongs to the ARTD/PARP family.</text>
</comment>
<dbReference type="GO" id="GO:0003677">
    <property type="term" value="F:DNA binding"/>
    <property type="evidence" value="ECO:0007669"/>
    <property type="project" value="UniProtKB-KW"/>
</dbReference>
<feature type="domain" description="PARP alpha-helical" evidence="24">
    <location>
        <begin position="415"/>
        <end position="532"/>
    </location>
</feature>
<dbReference type="Gene3D" id="3.30.720.50">
    <property type="match status" value="2"/>
</dbReference>
<dbReference type="GO" id="GO:0005730">
    <property type="term" value="C:nucleolus"/>
    <property type="evidence" value="ECO:0007669"/>
    <property type="project" value="TreeGrafter"/>
</dbReference>
<keyword evidence="5" id="KW-0021">Allosteric enzyme</keyword>
<dbReference type="Proteomes" id="UP000515156">
    <property type="component" value="Chromosome 8"/>
</dbReference>
<dbReference type="GO" id="GO:0003950">
    <property type="term" value="F:NAD+ poly-ADP-ribosyltransferase activity"/>
    <property type="evidence" value="ECO:0007669"/>
    <property type="project" value="UniProtKB-UniRule"/>
</dbReference>
<dbReference type="InterPro" id="IPR036930">
    <property type="entry name" value="WGR_dom_sf"/>
</dbReference>
<dbReference type="SUPFAM" id="SSF47587">
    <property type="entry name" value="Domain of poly(ADP-ribose) polymerase"/>
    <property type="match status" value="1"/>
</dbReference>
<keyword evidence="15" id="KW-0234">DNA repair</keyword>
<dbReference type="Gene3D" id="1.20.142.10">
    <property type="entry name" value="Poly(ADP-ribose) polymerase, regulatory domain"/>
    <property type="match status" value="1"/>
</dbReference>
<dbReference type="GO" id="GO:0016567">
    <property type="term" value="P:protein ubiquitination"/>
    <property type="evidence" value="ECO:0007669"/>
    <property type="project" value="UniProtKB-UniPathway"/>
</dbReference>
<keyword evidence="12" id="KW-0007">Acetylation</keyword>
<keyword evidence="11" id="KW-0013">ADP-ribosylation</keyword>
<feature type="domain" description="WGR" evidence="25">
    <location>
        <begin position="289"/>
        <end position="386"/>
    </location>
</feature>
<feature type="domain" description="WWE" evidence="22">
    <location>
        <begin position="120"/>
        <end position="196"/>
    </location>
</feature>
<keyword evidence="26" id="KW-1185">Reference proteome</keyword>
<dbReference type="Pfam" id="PF05406">
    <property type="entry name" value="WGR"/>
    <property type="match status" value="1"/>
</dbReference>
<dbReference type="CDD" id="cd08003">
    <property type="entry name" value="WGR_PARP2_like"/>
    <property type="match status" value="1"/>
</dbReference>
<keyword evidence="13 20" id="KW-0520">NAD</keyword>
<evidence type="ECO:0000256" key="5">
    <source>
        <dbReference type="ARBA" id="ARBA00022533"/>
    </source>
</evidence>
<evidence type="ECO:0000256" key="8">
    <source>
        <dbReference type="ARBA" id="ARBA00022679"/>
    </source>
</evidence>
<evidence type="ECO:0000256" key="12">
    <source>
        <dbReference type="ARBA" id="ARBA00022990"/>
    </source>
</evidence>
<dbReference type="GeneID" id="115475565"/>